<organism evidence="2 3">
    <name type="scientific">Eumeta variegata</name>
    <name type="common">Bagworm moth</name>
    <name type="synonym">Eumeta japonica</name>
    <dbReference type="NCBI Taxonomy" id="151549"/>
    <lineage>
        <taxon>Eukaryota</taxon>
        <taxon>Metazoa</taxon>
        <taxon>Ecdysozoa</taxon>
        <taxon>Arthropoda</taxon>
        <taxon>Hexapoda</taxon>
        <taxon>Insecta</taxon>
        <taxon>Pterygota</taxon>
        <taxon>Neoptera</taxon>
        <taxon>Endopterygota</taxon>
        <taxon>Lepidoptera</taxon>
        <taxon>Glossata</taxon>
        <taxon>Ditrysia</taxon>
        <taxon>Tineoidea</taxon>
        <taxon>Psychidae</taxon>
        <taxon>Oiketicinae</taxon>
        <taxon>Eumeta</taxon>
    </lineage>
</organism>
<dbReference type="Proteomes" id="UP000299102">
    <property type="component" value="Unassembled WGS sequence"/>
</dbReference>
<comment type="caution">
    <text evidence="2">The sequence shown here is derived from an EMBL/GenBank/DDBJ whole genome shotgun (WGS) entry which is preliminary data.</text>
</comment>
<accession>A0A4C1X1M1</accession>
<reference evidence="2 3" key="1">
    <citation type="journal article" date="2019" name="Commun. Biol.">
        <title>The bagworm genome reveals a unique fibroin gene that provides high tensile strength.</title>
        <authorList>
            <person name="Kono N."/>
            <person name="Nakamura H."/>
            <person name="Ohtoshi R."/>
            <person name="Tomita M."/>
            <person name="Numata K."/>
            <person name="Arakawa K."/>
        </authorList>
    </citation>
    <scope>NUCLEOTIDE SEQUENCE [LARGE SCALE GENOMIC DNA]</scope>
</reference>
<feature type="region of interest" description="Disordered" evidence="1">
    <location>
        <begin position="47"/>
        <end position="87"/>
    </location>
</feature>
<dbReference type="EMBL" id="BGZK01000705">
    <property type="protein sequence ID" value="GBP56970.1"/>
    <property type="molecule type" value="Genomic_DNA"/>
</dbReference>
<protein>
    <submittedName>
        <fullName evidence="2">Uncharacterized protein</fullName>
    </submittedName>
</protein>
<name>A0A4C1X1M1_EUMVA</name>
<evidence type="ECO:0000313" key="3">
    <source>
        <dbReference type="Proteomes" id="UP000299102"/>
    </source>
</evidence>
<dbReference type="AlphaFoldDB" id="A0A4C1X1M1"/>
<gene>
    <name evidence="2" type="ORF">EVAR_79106_1</name>
</gene>
<feature type="region of interest" description="Disordered" evidence="1">
    <location>
        <begin position="118"/>
        <end position="141"/>
    </location>
</feature>
<evidence type="ECO:0000256" key="1">
    <source>
        <dbReference type="SAM" id="MobiDB-lite"/>
    </source>
</evidence>
<sequence length="233" mass="26278">MPPMETRSARRVTNALPASWVGIEYLMVDRLMNGKWEFECKLTSGKAKTSERISRRPALCHLAPRRPAPRPAPAANARPPSPRRRSISVRVISRECGGSVRHVSHALYYAVRSVGRVEHDSDPTGHRAGSDATRRGGVRDDRPRYKVIAPLAAAGDELENRRVVAHVVLPAPAARRPPAPRPRIFSENRLSAAEGAARLRRCGERRRPEPDPRRERRHATCYWRRLSRPITPR</sequence>
<proteinExistence type="predicted"/>
<keyword evidence="3" id="KW-1185">Reference proteome</keyword>
<evidence type="ECO:0000313" key="2">
    <source>
        <dbReference type="EMBL" id="GBP56970.1"/>
    </source>
</evidence>